<organism evidence="1 2">
    <name type="scientific">Pedobacter africanus</name>
    <dbReference type="NCBI Taxonomy" id="151894"/>
    <lineage>
        <taxon>Bacteria</taxon>
        <taxon>Pseudomonadati</taxon>
        <taxon>Bacteroidota</taxon>
        <taxon>Sphingobacteriia</taxon>
        <taxon>Sphingobacteriales</taxon>
        <taxon>Sphingobacteriaceae</taxon>
        <taxon>Pedobacter</taxon>
    </lineage>
</organism>
<name>A0ACC6L431_9SPHI</name>
<accession>A0ACC6L431</accession>
<evidence type="ECO:0000313" key="2">
    <source>
        <dbReference type="Proteomes" id="UP001246858"/>
    </source>
</evidence>
<evidence type="ECO:0000313" key="1">
    <source>
        <dbReference type="EMBL" id="MDR6786106.1"/>
    </source>
</evidence>
<reference evidence="1" key="1">
    <citation type="submission" date="2023-07" db="EMBL/GenBank/DDBJ databases">
        <title>Sorghum-associated microbial communities from plants grown in Nebraska, USA.</title>
        <authorList>
            <person name="Schachtman D."/>
        </authorList>
    </citation>
    <scope>NUCLEOTIDE SEQUENCE</scope>
    <source>
        <strain evidence="1">2697</strain>
    </source>
</reference>
<sequence length="76" mass="8956">MTKISKKSVLSNETTKPIPLQVQEFACRIANLISIEEIYFNHFKYQDVDFKELIILIPKTSRLHIMEARPLMFRMG</sequence>
<keyword evidence="2" id="KW-1185">Reference proteome</keyword>
<dbReference type="Proteomes" id="UP001246858">
    <property type="component" value="Unassembled WGS sequence"/>
</dbReference>
<comment type="caution">
    <text evidence="1">The sequence shown here is derived from an EMBL/GenBank/DDBJ whole genome shotgun (WGS) entry which is preliminary data.</text>
</comment>
<dbReference type="EMBL" id="JAVDTF010000005">
    <property type="protein sequence ID" value="MDR6786106.1"/>
    <property type="molecule type" value="Genomic_DNA"/>
</dbReference>
<proteinExistence type="predicted"/>
<protein>
    <submittedName>
        <fullName evidence="1">Uncharacterized protein</fullName>
    </submittedName>
</protein>
<gene>
    <name evidence="1" type="ORF">J2X78_004698</name>
</gene>